<dbReference type="SUPFAM" id="SSF54518">
    <property type="entry name" value="Tubby C-terminal domain-like"/>
    <property type="match status" value="1"/>
</dbReference>
<comment type="caution">
    <text evidence="4">The sequence shown here is derived from an EMBL/GenBank/DDBJ whole genome shotgun (WGS) entry which is preliminary data.</text>
</comment>
<dbReference type="EMBL" id="JBEDUW010000006">
    <property type="protein sequence ID" value="KAK9922902.1"/>
    <property type="molecule type" value="Genomic_DNA"/>
</dbReference>
<gene>
    <name evidence="4" type="ORF">M0R45_031340</name>
</gene>
<accession>A0AAW1WEE5</accession>
<organism evidence="4 5">
    <name type="scientific">Rubus argutus</name>
    <name type="common">Southern blackberry</name>
    <dbReference type="NCBI Taxonomy" id="59490"/>
    <lineage>
        <taxon>Eukaryota</taxon>
        <taxon>Viridiplantae</taxon>
        <taxon>Streptophyta</taxon>
        <taxon>Embryophyta</taxon>
        <taxon>Tracheophyta</taxon>
        <taxon>Spermatophyta</taxon>
        <taxon>Magnoliopsida</taxon>
        <taxon>eudicotyledons</taxon>
        <taxon>Gunneridae</taxon>
        <taxon>Pentapetalae</taxon>
        <taxon>rosids</taxon>
        <taxon>fabids</taxon>
        <taxon>Rosales</taxon>
        <taxon>Rosaceae</taxon>
        <taxon>Rosoideae</taxon>
        <taxon>Rosoideae incertae sedis</taxon>
        <taxon>Rubus</taxon>
    </lineage>
</organism>
<evidence type="ECO:0000259" key="3">
    <source>
        <dbReference type="Pfam" id="PF01167"/>
    </source>
</evidence>
<dbReference type="PANTHER" id="PTHR16517:SF131">
    <property type="entry name" value="TUBBY-LIKE PROTEIN 8"/>
    <property type="match status" value="1"/>
</dbReference>
<dbReference type="PANTHER" id="PTHR16517">
    <property type="entry name" value="TUBBY-RELATED"/>
    <property type="match status" value="1"/>
</dbReference>
<evidence type="ECO:0000313" key="4">
    <source>
        <dbReference type="EMBL" id="KAK9922902.1"/>
    </source>
</evidence>
<evidence type="ECO:0000256" key="1">
    <source>
        <dbReference type="ARBA" id="ARBA00007129"/>
    </source>
</evidence>
<feature type="compositionally biased region" description="Low complexity" evidence="2">
    <location>
        <begin position="65"/>
        <end position="74"/>
    </location>
</feature>
<feature type="domain" description="Tubby C-terminal" evidence="3">
    <location>
        <begin position="175"/>
        <end position="419"/>
    </location>
</feature>
<reference evidence="4 5" key="1">
    <citation type="journal article" date="2023" name="G3 (Bethesda)">
        <title>A chromosome-length genome assembly and annotation of blackberry (Rubus argutus, cv. 'Hillquist').</title>
        <authorList>
            <person name="Bruna T."/>
            <person name="Aryal R."/>
            <person name="Dudchenko O."/>
            <person name="Sargent D.J."/>
            <person name="Mead D."/>
            <person name="Buti M."/>
            <person name="Cavallini A."/>
            <person name="Hytonen T."/>
            <person name="Andres J."/>
            <person name="Pham M."/>
            <person name="Weisz D."/>
            <person name="Mascagni F."/>
            <person name="Usai G."/>
            <person name="Natali L."/>
            <person name="Bassil N."/>
            <person name="Fernandez G.E."/>
            <person name="Lomsadze A."/>
            <person name="Armour M."/>
            <person name="Olukolu B."/>
            <person name="Poorten T."/>
            <person name="Britton C."/>
            <person name="Davik J."/>
            <person name="Ashrafi H."/>
            <person name="Aiden E.L."/>
            <person name="Borodovsky M."/>
            <person name="Worthington M."/>
        </authorList>
    </citation>
    <scope>NUCLEOTIDE SEQUENCE [LARGE SCALE GENOMIC DNA]</scope>
    <source>
        <strain evidence="4">PI 553951</strain>
    </source>
</reference>
<dbReference type="Proteomes" id="UP001457282">
    <property type="component" value="Unassembled WGS sequence"/>
</dbReference>
<name>A0AAW1WEE5_RUBAR</name>
<dbReference type="Gene3D" id="3.20.90.10">
    <property type="entry name" value="Tubby Protein, Chain A"/>
    <property type="match status" value="1"/>
</dbReference>
<dbReference type="InterPro" id="IPR000007">
    <property type="entry name" value="Tubby_C"/>
</dbReference>
<dbReference type="AlphaFoldDB" id="A0AAW1WEE5"/>
<feature type="compositionally biased region" description="Polar residues" evidence="2">
    <location>
        <begin position="42"/>
        <end position="57"/>
    </location>
</feature>
<dbReference type="Pfam" id="PF01167">
    <property type="entry name" value="Tub"/>
    <property type="match status" value="1"/>
</dbReference>
<feature type="region of interest" description="Disordered" evidence="2">
    <location>
        <begin position="130"/>
        <end position="149"/>
    </location>
</feature>
<protein>
    <recommendedName>
        <fullName evidence="3">Tubby C-terminal domain-containing protein</fullName>
    </recommendedName>
</protein>
<feature type="compositionally biased region" description="Polar residues" evidence="2">
    <location>
        <begin position="140"/>
        <end position="149"/>
    </location>
</feature>
<feature type="region of interest" description="Disordered" evidence="2">
    <location>
        <begin position="33"/>
        <end position="82"/>
    </location>
</feature>
<dbReference type="PRINTS" id="PR01573">
    <property type="entry name" value="SUPERTUBBY"/>
</dbReference>
<sequence length="425" mass="47104">MMSGCKRTALMPRQSSYNSLYVNPLMDPKHNRSYSEGVCGLPSTNANNNSEPNQLPSNEDKENAEPNNNNNNNNSDKENLLADGSCSAAKPLKLNLNKSFSTGCGGGGGVLKPSSLQFCMQMNEPEKELFGGSKVWDPPSVTTSDNSSSLKIWDYSDSEAAPASSWSTLPNKSLLCRPLPVDVGRCTCVIVKEKSPNGGNLYSMYTNEGKGRQDRKLAIAHHKRRNGKSELTIAQNMKGILSHSDDSFIGMVNANLMGSKYQIWDQGNHTSSLSKQSKSLLAAVSFTPTISTWTGSYRRIRAYVAKHQSMQLKNTAQVQHIMGLPNDWEGKMDKVHQLYSRVPQYNKTSKQYELDFRDRGRAGLRIQSSVKNFQLTLEENGKQTILQLGRVGKSKYVMDYRYPLTGYQAFCICLASIDSKLCCSV</sequence>
<comment type="similarity">
    <text evidence="1">Belongs to the TUB family.</text>
</comment>
<evidence type="ECO:0000256" key="2">
    <source>
        <dbReference type="SAM" id="MobiDB-lite"/>
    </source>
</evidence>
<proteinExistence type="inferred from homology"/>
<dbReference type="InterPro" id="IPR025659">
    <property type="entry name" value="Tubby-like_C"/>
</dbReference>
<evidence type="ECO:0000313" key="5">
    <source>
        <dbReference type="Proteomes" id="UP001457282"/>
    </source>
</evidence>
<keyword evidence="5" id="KW-1185">Reference proteome</keyword>